<evidence type="ECO:0000313" key="7">
    <source>
        <dbReference type="EnsemblPlants" id="Solyc04g007530.3.1"/>
    </source>
</evidence>
<feature type="transmembrane region" description="Helical" evidence="6">
    <location>
        <begin position="655"/>
        <end position="677"/>
    </location>
</feature>
<feature type="transmembrane region" description="Helical" evidence="6">
    <location>
        <begin position="540"/>
        <end position="567"/>
    </location>
</feature>
<organism evidence="7">
    <name type="scientific">Solanum lycopersicum</name>
    <name type="common">Tomato</name>
    <name type="synonym">Lycopersicon esculentum</name>
    <dbReference type="NCBI Taxonomy" id="4081"/>
    <lineage>
        <taxon>Eukaryota</taxon>
        <taxon>Viridiplantae</taxon>
        <taxon>Streptophyta</taxon>
        <taxon>Embryophyta</taxon>
        <taxon>Tracheophyta</taxon>
        <taxon>Spermatophyta</taxon>
        <taxon>Magnoliopsida</taxon>
        <taxon>eudicotyledons</taxon>
        <taxon>Gunneridae</taxon>
        <taxon>Pentapetalae</taxon>
        <taxon>asterids</taxon>
        <taxon>lamiids</taxon>
        <taxon>Solanales</taxon>
        <taxon>Solanaceae</taxon>
        <taxon>Solanoideae</taxon>
        <taxon>Solaneae</taxon>
        <taxon>Solanum</taxon>
        <taxon>Solanum subgen. Lycopersicon</taxon>
    </lineage>
</organism>
<dbReference type="NCBIfam" id="TIGR00797">
    <property type="entry name" value="matE"/>
    <property type="match status" value="1"/>
</dbReference>
<keyword evidence="5 6" id="KW-0472">Membrane</keyword>
<sequence length="912" mass="100277">MMIKIPFTFLIQQQKKMEGPQVPLLLNQETSHDFDNTTTIIEEIKRQLRLAVPLIAVNILQYCLQVISIMFVGHLGELSLSGASMATSFASVTGFSVLLGMGSALETLCGQAYGAKQHHMLGIYTQRAMLVLLSLSILLLLIWFNTSTILIACGQDRDISNEAGQFNRWMIPGLFAYGILQCLNRFLQTQNIVMPMMLTSGFTALSHILICWIFVFKIGLGSKGAALANAISYWINVFLLAGYVKFSPACRKTWTGFSKEALDDILDFIKLAIPSAVMICFEYWSFEMVVLLSGLLPNPKLETSVLSISLNTCWMVYMVSVGLGGAISTRVSNELGAGRPQGARLALHVVVIVAISVGLIIATTTILVRFVWGKLYSNEEEVIKYVAKILPLLALSDFLDGFQCVLSGAARGCGWQKLCAFINLGAYYVVGLPSSVLFAFVFDTGGLGLWMGIICALLVQNVALIAINICTNWDKEGLLVKEKLLEENNIEVRDEEVKWDVIWMEIKRIGYLAGPMASVTLSQYLLQVISMMMVGHLGQLYLSSTAIAVSLATVTGLTLLLGMASALETLCGQAYGAKQYKKIGTQTYTAIFSLFIVCIPLSMLWIYIGRLLVFIGQDPHISHEAGRFIMCLIPTLFGTAALQPLVRYYLMQSMILPLIISSCVTIAIHVPLCWLLVYHTSFKNIGAAFAMDISIWLNVTILASYMSLEGWSFEFIVLLSGLLPNPELETSVFLNTIATLYSIPYGLSSAVSTRVSNELGAGNPQRARISVFTVMLLTVMEAILISATLFGFRNIFGFIYSSEMEVVNYVAKIAPLLSLSVIMDALQASLSGVARGCGWQHIGAYVNLASFYLFGIPIAILLGFWLELRGKGLWIGILCGATLQTILLSIITSFTNWKKQAEMAKERLLEVK</sequence>
<dbReference type="InterPro" id="IPR002528">
    <property type="entry name" value="MATE_fam"/>
</dbReference>
<feature type="transmembrane region" description="Helical" evidence="6">
    <location>
        <begin position="689"/>
        <end position="708"/>
    </location>
</feature>
<evidence type="ECO:0000256" key="3">
    <source>
        <dbReference type="ARBA" id="ARBA00022692"/>
    </source>
</evidence>
<dbReference type="Gramene" id="Solyc04g007530.3.1">
    <property type="protein sequence ID" value="Solyc04g007530.3.1"/>
    <property type="gene ID" value="Solyc04g007530.3"/>
</dbReference>
<evidence type="ECO:0000256" key="1">
    <source>
        <dbReference type="ARBA" id="ARBA00004141"/>
    </source>
</evidence>
<feature type="transmembrane region" description="Helical" evidence="6">
    <location>
        <begin position="199"/>
        <end position="220"/>
    </location>
</feature>
<dbReference type="PANTHER" id="PTHR11206">
    <property type="entry name" value="MULTIDRUG RESISTANCE PROTEIN"/>
    <property type="match status" value="1"/>
</dbReference>
<feature type="transmembrane region" description="Helical" evidence="6">
    <location>
        <begin position="265"/>
        <end position="284"/>
    </location>
</feature>
<dbReference type="AlphaFoldDB" id="A0A3Q7FXM0"/>
<dbReference type="GO" id="GO:1990961">
    <property type="term" value="P:xenobiotic detoxification by transmembrane export across the plasma membrane"/>
    <property type="evidence" value="ECO:0007669"/>
    <property type="project" value="InterPro"/>
</dbReference>
<feature type="transmembrane region" description="Helical" evidence="6">
    <location>
        <begin position="813"/>
        <end position="833"/>
    </location>
</feature>
<feature type="transmembrane region" description="Helical" evidence="6">
    <location>
        <begin position="226"/>
        <end position="244"/>
    </location>
</feature>
<dbReference type="InterPro" id="IPR045069">
    <property type="entry name" value="MATE_euk"/>
</dbReference>
<feature type="transmembrane region" description="Helical" evidence="6">
    <location>
        <begin position="129"/>
        <end position="149"/>
    </location>
</feature>
<dbReference type="GO" id="GO:0042910">
    <property type="term" value="F:xenobiotic transmembrane transporter activity"/>
    <property type="evidence" value="ECO:0007669"/>
    <property type="project" value="InterPro"/>
</dbReference>
<evidence type="ECO:0000256" key="4">
    <source>
        <dbReference type="ARBA" id="ARBA00022989"/>
    </source>
</evidence>
<dbReference type="InParanoid" id="A0A3Q7FXM0"/>
<feature type="transmembrane region" description="Helical" evidence="6">
    <location>
        <begin position="448"/>
        <end position="471"/>
    </location>
</feature>
<comment type="subcellular location">
    <subcellularLocation>
        <location evidence="1">Membrane</location>
        <topology evidence="1">Multi-pass membrane protein</topology>
    </subcellularLocation>
</comment>
<dbReference type="OMA" id="QDPHISH"/>
<dbReference type="GO" id="GO:0015297">
    <property type="term" value="F:antiporter activity"/>
    <property type="evidence" value="ECO:0007669"/>
    <property type="project" value="InterPro"/>
</dbReference>
<evidence type="ECO:0000256" key="2">
    <source>
        <dbReference type="ARBA" id="ARBA00010199"/>
    </source>
</evidence>
<dbReference type="GO" id="GO:0016020">
    <property type="term" value="C:membrane"/>
    <property type="evidence" value="ECO:0000318"/>
    <property type="project" value="GO_Central"/>
</dbReference>
<feature type="transmembrane region" description="Helical" evidence="6">
    <location>
        <begin position="85"/>
        <end position="108"/>
    </location>
</feature>
<reference evidence="7" key="2">
    <citation type="submission" date="2019-01" db="UniProtKB">
        <authorList>
            <consortium name="EnsemblPlants"/>
        </authorList>
    </citation>
    <scope>IDENTIFICATION</scope>
    <source>
        <strain evidence="7">cv. Heinz 1706</strain>
    </source>
</reference>
<evidence type="ECO:0000313" key="8">
    <source>
        <dbReference type="Proteomes" id="UP000004994"/>
    </source>
</evidence>
<evidence type="ECO:0000256" key="5">
    <source>
        <dbReference type="ARBA" id="ARBA00023136"/>
    </source>
</evidence>
<keyword evidence="8" id="KW-1185">Reference proteome</keyword>
<feature type="transmembrane region" description="Helical" evidence="6">
    <location>
        <begin position="769"/>
        <end position="793"/>
    </location>
</feature>
<feature type="transmembrane region" description="Helical" evidence="6">
    <location>
        <begin position="418"/>
        <end position="442"/>
    </location>
</feature>
<reference evidence="7" key="1">
    <citation type="journal article" date="2012" name="Nature">
        <title>The tomato genome sequence provides insights into fleshy fruit evolution.</title>
        <authorList>
            <consortium name="Tomato Genome Consortium"/>
        </authorList>
    </citation>
    <scope>NUCLEOTIDE SEQUENCE [LARGE SCALE GENOMIC DNA]</scope>
    <source>
        <strain evidence="7">cv. Heinz 1706</strain>
    </source>
</reference>
<name>A0A3Q7FXM0_SOLLC</name>
<feature type="transmembrane region" description="Helical" evidence="6">
    <location>
        <begin position="845"/>
        <end position="866"/>
    </location>
</feature>
<dbReference type="EnsemblPlants" id="Solyc04g007530.3.1">
    <property type="protein sequence ID" value="Solyc04g007530.3.1"/>
    <property type="gene ID" value="Solyc04g007530.3"/>
</dbReference>
<dbReference type="CDD" id="cd13132">
    <property type="entry name" value="MATE_eukaryotic"/>
    <property type="match status" value="2"/>
</dbReference>
<dbReference type="PaxDb" id="4081-Solyc04g007540.1.1"/>
<protein>
    <recommendedName>
        <fullName evidence="6">Protein DETOXIFICATION</fullName>
    </recommendedName>
    <alternativeName>
        <fullName evidence="6">Multidrug and toxic compound extrusion protein</fullName>
    </alternativeName>
</protein>
<feature type="transmembrane region" description="Helical" evidence="6">
    <location>
        <begin position="345"/>
        <end position="373"/>
    </location>
</feature>
<dbReference type="Pfam" id="PF01554">
    <property type="entry name" value="MatE"/>
    <property type="match status" value="4"/>
</dbReference>
<keyword evidence="3 6" id="KW-0812">Transmembrane</keyword>
<feature type="transmembrane region" description="Helical" evidence="6">
    <location>
        <begin position="385"/>
        <end position="406"/>
    </location>
</feature>
<feature type="transmembrane region" description="Helical" evidence="6">
    <location>
        <begin position="304"/>
        <end position="324"/>
    </location>
</feature>
<dbReference type="Proteomes" id="UP000004994">
    <property type="component" value="Chromosome 4"/>
</dbReference>
<feature type="transmembrane region" description="Helical" evidence="6">
    <location>
        <begin position="50"/>
        <end position="73"/>
    </location>
</feature>
<feature type="transmembrane region" description="Helical" evidence="6">
    <location>
        <begin position="169"/>
        <end position="187"/>
    </location>
</feature>
<keyword evidence="4 6" id="KW-1133">Transmembrane helix</keyword>
<dbReference type="GO" id="GO:0022857">
    <property type="term" value="F:transmembrane transporter activity"/>
    <property type="evidence" value="ECO:0000318"/>
    <property type="project" value="GO_Central"/>
</dbReference>
<feature type="transmembrane region" description="Helical" evidence="6">
    <location>
        <begin position="587"/>
        <end position="608"/>
    </location>
</feature>
<evidence type="ECO:0000256" key="6">
    <source>
        <dbReference type="RuleBase" id="RU004914"/>
    </source>
</evidence>
<feature type="transmembrane region" description="Helical" evidence="6">
    <location>
        <begin position="872"/>
        <end position="897"/>
    </location>
</feature>
<accession>A0A3Q7FXM0</accession>
<comment type="similarity">
    <text evidence="2 6">Belongs to the multi antimicrobial extrusion (MATE) (TC 2.A.66.1) family.</text>
</comment>
<proteinExistence type="inferred from homology"/>